<protein>
    <submittedName>
        <fullName evidence="2">Uncharacterized protein</fullName>
    </submittedName>
</protein>
<evidence type="ECO:0000313" key="3">
    <source>
        <dbReference type="Proteomes" id="UP000036261"/>
    </source>
</evidence>
<feature type="chain" id="PRO_5005290593" evidence="1">
    <location>
        <begin position="25"/>
        <end position="248"/>
    </location>
</feature>
<evidence type="ECO:0000256" key="1">
    <source>
        <dbReference type="SAM" id="SignalP"/>
    </source>
</evidence>
<gene>
    <name evidence="2" type="ORF">ACM46_07185</name>
</gene>
<organism evidence="2 3">
    <name type="scientific">Chryseobacterium angstadtii</name>
    <dbReference type="NCBI Taxonomy" id="558151"/>
    <lineage>
        <taxon>Bacteria</taxon>
        <taxon>Pseudomonadati</taxon>
        <taxon>Bacteroidota</taxon>
        <taxon>Flavobacteriia</taxon>
        <taxon>Flavobacteriales</taxon>
        <taxon>Weeksellaceae</taxon>
        <taxon>Chryseobacterium group</taxon>
        <taxon>Chryseobacterium</taxon>
    </lineage>
</organism>
<dbReference type="RefSeq" id="WP_048505956.1">
    <property type="nucleotide sequence ID" value="NZ_LFND01000002.1"/>
</dbReference>
<accession>A0A0J7L9G3</accession>
<evidence type="ECO:0000313" key="2">
    <source>
        <dbReference type="EMBL" id="KMQ65650.1"/>
    </source>
</evidence>
<keyword evidence="1" id="KW-0732">Signal</keyword>
<dbReference type="OrthoDB" id="1270092at2"/>
<feature type="signal peptide" evidence="1">
    <location>
        <begin position="1"/>
        <end position="24"/>
    </location>
</feature>
<dbReference type="STRING" id="558151.ACM46_07185"/>
<dbReference type="AlphaFoldDB" id="A0A0J7L9G3"/>
<dbReference type="PATRIC" id="fig|558151.6.peg.1507"/>
<proteinExistence type="predicted"/>
<dbReference type="EMBL" id="LFND01000002">
    <property type="protein sequence ID" value="KMQ65650.1"/>
    <property type="molecule type" value="Genomic_DNA"/>
</dbReference>
<dbReference type="PROSITE" id="PS51257">
    <property type="entry name" value="PROKAR_LIPOPROTEIN"/>
    <property type="match status" value="1"/>
</dbReference>
<name>A0A0J7L9G3_9FLAO</name>
<sequence length="248" mass="28986">MLSRKIVIQSALICSAFLFFSCHKNNDPAFFNGEWISDSLVTRQNDHWREFLYFENGRAARTTSWGKNYLLNKNLSIKGLEIYDRDSLLFQIKVIDSNKIMVKGKDYYGSFFREGFEKNEMKTAVSIAEKTEKQRKKLIGAWKVITHKTIPLSASPESKMMAEYLQDEKMANVPLQDIKSISFNDNEFSFDYNNKTIAFGYTAEPDKISFGSGCIIYSMNYYFQDEKLFIEYQRTPGFLHRLIFEKAR</sequence>
<reference evidence="2 3" key="1">
    <citation type="journal article" date="2013" name="Int. J. Syst. Evol. Microbiol.">
        <title>Chryseobacterium angstadtii sp. nov., isolated from a newt tank.</title>
        <authorList>
            <person name="Kirk K.E."/>
            <person name="Hoffman J.A."/>
            <person name="Smith K.A."/>
            <person name="Strahan B.L."/>
            <person name="Failor K.C."/>
            <person name="Krebs J.E."/>
            <person name="Gale A.N."/>
            <person name="Do T.D."/>
            <person name="Sontag T.C."/>
            <person name="Batties A.M."/>
            <person name="Mistiszyn K."/>
            <person name="Newman J.D."/>
        </authorList>
    </citation>
    <scope>NUCLEOTIDE SEQUENCE [LARGE SCALE GENOMIC DNA]</scope>
    <source>
        <strain evidence="2 3">KM</strain>
    </source>
</reference>
<comment type="caution">
    <text evidence="2">The sequence shown here is derived from an EMBL/GenBank/DDBJ whole genome shotgun (WGS) entry which is preliminary data.</text>
</comment>
<dbReference type="Proteomes" id="UP000036261">
    <property type="component" value="Unassembled WGS sequence"/>
</dbReference>
<keyword evidence="3" id="KW-1185">Reference proteome</keyword>